<keyword evidence="5" id="KW-0963">Cytoplasm</keyword>
<dbReference type="InterPro" id="IPR008854">
    <property type="entry name" value="TPMT"/>
</dbReference>
<dbReference type="GO" id="GO:0005737">
    <property type="term" value="C:cytoplasm"/>
    <property type="evidence" value="ECO:0007669"/>
    <property type="project" value="UniProtKB-SubCell"/>
</dbReference>
<reference evidence="9" key="1">
    <citation type="journal article" date="2023" name="G3 (Bethesda)">
        <title>Whole genome assembly and annotation of the endangered Caribbean coral Acropora cervicornis.</title>
        <authorList>
            <person name="Selwyn J.D."/>
            <person name="Vollmer S.V."/>
        </authorList>
    </citation>
    <scope>NUCLEOTIDE SEQUENCE</scope>
    <source>
        <strain evidence="9">K2</strain>
    </source>
</reference>
<dbReference type="Proteomes" id="UP001249851">
    <property type="component" value="Unassembled WGS sequence"/>
</dbReference>
<dbReference type="GO" id="GO:0008119">
    <property type="term" value="F:thiopurine S-methyltransferase activity"/>
    <property type="evidence" value="ECO:0007669"/>
    <property type="project" value="UniProtKB-EC"/>
</dbReference>
<dbReference type="PANTHER" id="PTHR10259:SF11">
    <property type="entry name" value="THIOPURINE S-METHYLTRANSFERASE"/>
    <property type="match status" value="1"/>
</dbReference>
<comment type="similarity">
    <text evidence="3">Belongs to the class I-like SAM-binding methyltransferase superfamily. TPMT family.</text>
</comment>
<keyword evidence="8" id="KW-0949">S-adenosyl-L-methionine</keyword>
<evidence type="ECO:0000256" key="4">
    <source>
        <dbReference type="ARBA" id="ARBA00011905"/>
    </source>
</evidence>
<keyword evidence="6" id="KW-0489">Methyltransferase</keyword>
<evidence type="ECO:0000256" key="3">
    <source>
        <dbReference type="ARBA" id="ARBA00008145"/>
    </source>
</evidence>
<sequence>MAMSKEQMDLKEKVAHLSTFDFESKETWEQDWTNDNPEFHTNEVNAMLMKQHQEFTGGRKNLRILVPLCGKSYDMIWLANQGHSVVGVELIRRGIELFFRDNKLKYCEKKVALNAETHGTIFKANDKDISIYECSIFDFSAKVAGGQFDCIWDRGSMTAINMMTDERVKRYRDVMLACLKPTGRYLIEFFVPDSLEGMPPSFKFISKESLTALFGERCTIRFVGREEMPSDLTSAQEQRKEDCREHAKNDPAMWMHYYFIDFK</sequence>
<evidence type="ECO:0000256" key="8">
    <source>
        <dbReference type="ARBA" id="ARBA00022691"/>
    </source>
</evidence>
<dbReference type="PANTHER" id="PTHR10259">
    <property type="entry name" value="THIOPURINE S-METHYLTRANSFERASE"/>
    <property type="match status" value="1"/>
</dbReference>
<dbReference type="InterPro" id="IPR029063">
    <property type="entry name" value="SAM-dependent_MTases_sf"/>
</dbReference>
<evidence type="ECO:0000313" key="10">
    <source>
        <dbReference type="Proteomes" id="UP001249851"/>
    </source>
</evidence>
<dbReference type="GO" id="GO:0032259">
    <property type="term" value="P:methylation"/>
    <property type="evidence" value="ECO:0007669"/>
    <property type="project" value="UniProtKB-KW"/>
</dbReference>
<accession>A0AAD9QMM2</accession>
<dbReference type="Gene3D" id="3.40.50.150">
    <property type="entry name" value="Vaccinia Virus protein VP39"/>
    <property type="match status" value="1"/>
</dbReference>
<dbReference type="FunFam" id="3.40.50.150:FF:000101">
    <property type="entry name" value="Thiopurine S-methyltransferase"/>
    <property type="match status" value="1"/>
</dbReference>
<keyword evidence="10" id="KW-1185">Reference proteome</keyword>
<evidence type="ECO:0000256" key="6">
    <source>
        <dbReference type="ARBA" id="ARBA00022603"/>
    </source>
</evidence>
<dbReference type="EMBL" id="JARQWQ010000023">
    <property type="protein sequence ID" value="KAK2564041.1"/>
    <property type="molecule type" value="Genomic_DNA"/>
</dbReference>
<protein>
    <recommendedName>
        <fullName evidence="4">thiopurine S-methyltransferase</fullName>
        <ecNumber evidence="4">2.1.1.67</ecNumber>
    </recommendedName>
</protein>
<evidence type="ECO:0000256" key="1">
    <source>
        <dbReference type="ARBA" id="ARBA00000903"/>
    </source>
</evidence>
<organism evidence="9 10">
    <name type="scientific">Acropora cervicornis</name>
    <name type="common">Staghorn coral</name>
    <dbReference type="NCBI Taxonomy" id="6130"/>
    <lineage>
        <taxon>Eukaryota</taxon>
        <taxon>Metazoa</taxon>
        <taxon>Cnidaria</taxon>
        <taxon>Anthozoa</taxon>
        <taxon>Hexacorallia</taxon>
        <taxon>Scleractinia</taxon>
        <taxon>Astrocoeniina</taxon>
        <taxon>Acroporidae</taxon>
        <taxon>Acropora</taxon>
    </lineage>
</organism>
<dbReference type="SUPFAM" id="SSF53335">
    <property type="entry name" value="S-adenosyl-L-methionine-dependent methyltransferases"/>
    <property type="match status" value="1"/>
</dbReference>
<gene>
    <name evidence="9" type="ORF">P5673_012259</name>
</gene>
<evidence type="ECO:0000256" key="2">
    <source>
        <dbReference type="ARBA" id="ARBA00004496"/>
    </source>
</evidence>
<dbReference type="PROSITE" id="PS51585">
    <property type="entry name" value="SAM_MT_TPMT"/>
    <property type="match status" value="1"/>
</dbReference>
<dbReference type="Pfam" id="PF05724">
    <property type="entry name" value="TPMT"/>
    <property type="match status" value="1"/>
</dbReference>
<evidence type="ECO:0000256" key="7">
    <source>
        <dbReference type="ARBA" id="ARBA00022679"/>
    </source>
</evidence>
<dbReference type="EC" id="2.1.1.67" evidence="4"/>
<evidence type="ECO:0000313" key="9">
    <source>
        <dbReference type="EMBL" id="KAK2564041.1"/>
    </source>
</evidence>
<comment type="caution">
    <text evidence="9">The sequence shown here is derived from an EMBL/GenBank/DDBJ whole genome shotgun (WGS) entry which is preliminary data.</text>
</comment>
<keyword evidence="7" id="KW-0808">Transferase</keyword>
<evidence type="ECO:0000256" key="5">
    <source>
        <dbReference type="ARBA" id="ARBA00022490"/>
    </source>
</evidence>
<dbReference type="AlphaFoldDB" id="A0AAD9QMM2"/>
<comment type="subcellular location">
    <subcellularLocation>
        <location evidence="2">Cytoplasm</location>
    </subcellularLocation>
</comment>
<comment type="catalytic activity">
    <reaction evidence="1">
        <text>S-adenosyl-L-methionine + a thiopurine = S-adenosyl-L-homocysteine + a thiopurine S-methylether.</text>
        <dbReference type="EC" id="2.1.1.67"/>
    </reaction>
</comment>
<reference evidence="9" key="2">
    <citation type="journal article" date="2023" name="Science">
        <title>Genomic signatures of disease resistance in endangered staghorn corals.</title>
        <authorList>
            <person name="Vollmer S.V."/>
            <person name="Selwyn J.D."/>
            <person name="Despard B.A."/>
            <person name="Roesel C.L."/>
        </authorList>
    </citation>
    <scope>NUCLEOTIDE SEQUENCE</scope>
    <source>
        <strain evidence="9">K2</strain>
    </source>
</reference>
<name>A0AAD9QMM2_ACRCE</name>
<proteinExistence type="inferred from homology"/>